<dbReference type="PATRIC" id="fig|1244869.3.peg.2994"/>
<dbReference type="AlphaFoldDB" id="M3A9K3"/>
<sequence>MSMAGRNWIGAALAALLVAGCASGLPPAASVDPAPVPGVALPFNARVMIYMGENDLKRKMSIQISRYQSEETKVLDGRILAETAQALLTKGFRQVAVNDPSIRPHIVVRLIGRPSWSKQDTTLKIGCGIDAWTADGVPLGNFVARWESPVKTDYQSDVGPGYAQCLKKPLDELLSSPNLARLAGQGFRDPHPKAAEEWLRSLGPIPAWQ</sequence>
<accession>M3A9K3</accession>
<dbReference type="Proteomes" id="UP000011744">
    <property type="component" value="Unassembled WGS sequence"/>
</dbReference>
<dbReference type="OrthoDB" id="7350149at2"/>
<dbReference type="PROSITE" id="PS51257">
    <property type="entry name" value="PROKAR_LIPOPROTEIN"/>
    <property type="match status" value="1"/>
</dbReference>
<protein>
    <recommendedName>
        <fullName evidence="4">DUF4136 domain-containing protein</fullName>
    </recommendedName>
</protein>
<dbReference type="eggNOG" id="ENOG5033WY0">
    <property type="taxonomic scope" value="Bacteria"/>
</dbReference>
<gene>
    <name evidence="2" type="ORF">H261_14885</name>
</gene>
<keyword evidence="3" id="KW-1185">Reference proteome</keyword>
<proteinExistence type="predicted"/>
<feature type="chain" id="PRO_5004030612" description="DUF4136 domain-containing protein" evidence="1">
    <location>
        <begin position="29"/>
        <end position="209"/>
    </location>
</feature>
<organism evidence="2 3">
    <name type="scientific">Paramagnetospirillum caucaseum</name>
    <dbReference type="NCBI Taxonomy" id="1244869"/>
    <lineage>
        <taxon>Bacteria</taxon>
        <taxon>Pseudomonadati</taxon>
        <taxon>Pseudomonadota</taxon>
        <taxon>Alphaproteobacteria</taxon>
        <taxon>Rhodospirillales</taxon>
        <taxon>Magnetospirillaceae</taxon>
        <taxon>Paramagnetospirillum</taxon>
    </lineage>
</organism>
<name>M3A9K3_9PROT</name>
<feature type="signal peptide" evidence="1">
    <location>
        <begin position="1"/>
        <end position="28"/>
    </location>
</feature>
<keyword evidence="1" id="KW-0732">Signal</keyword>
<dbReference type="EMBL" id="AONQ01000041">
    <property type="protein sequence ID" value="EME69174.1"/>
    <property type="molecule type" value="Genomic_DNA"/>
</dbReference>
<reference evidence="2 3" key="1">
    <citation type="journal article" date="2014" name="Genome Announc.">
        <title>Draft Genome Sequence of Magnetospirillum sp. Strain SO-1, a Freshwater Magnetotactic Bacterium Isolated from the Ol'khovka River, Russia.</title>
        <authorList>
            <person name="Grouzdev D.S."/>
            <person name="Dziuba M.V."/>
            <person name="Sukhacheva M.S."/>
            <person name="Mardanov A.V."/>
            <person name="Beletskiy A.V."/>
            <person name="Kuznetsov B.B."/>
            <person name="Skryabin K.G."/>
        </authorList>
    </citation>
    <scope>NUCLEOTIDE SEQUENCE [LARGE SCALE GENOMIC DNA]</scope>
    <source>
        <strain evidence="2 3">SO-1</strain>
    </source>
</reference>
<dbReference type="STRING" id="1244869.H261_14885"/>
<comment type="caution">
    <text evidence="2">The sequence shown here is derived from an EMBL/GenBank/DDBJ whole genome shotgun (WGS) entry which is preliminary data.</text>
</comment>
<evidence type="ECO:0008006" key="4">
    <source>
        <dbReference type="Google" id="ProtNLM"/>
    </source>
</evidence>
<evidence type="ECO:0000313" key="3">
    <source>
        <dbReference type="Proteomes" id="UP000011744"/>
    </source>
</evidence>
<evidence type="ECO:0000313" key="2">
    <source>
        <dbReference type="EMBL" id="EME69174.1"/>
    </source>
</evidence>
<evidence type="ECO:0000256" key="1">
    <source>
        <dbReference type="SAM" id="SignalP"/>
    </source>
</evidence>